<accession>A0A4C1YE27</accession>
<organism evidence="1 2">
    <name type="scientific">Eumeta variegata</name>
    <name type="common">Bagworm moth</name>
    <name type="synonym">Eumeta japonica</name>
    <dbReference type="NCBI Taxonomy" id="151549"/>
    <lineage>
        <taxon>Eukaryota</taxon>
        <taxon>Metazoa</taxon>
        <taxon>Ecdysozoa</taxon>
        <taxon>Arthropoda</taxon>
        <taxon>Hexapoda</taxon>
        <taxon>Insecta</taxon>
        <taxon>Pterygota</taxon>
        <taxon>Neoptera</taxon>
        <taxon>Endopterygota</taxon>
        <taxon>Lepidoptera</taxon>
        <taxon>Glossata</taxon>
        <taxon>Ditrysia</taxon>
        <taxon>Tineoidea</taxon>
        <taxon>Psychidae</taxon>
        <taxon>Oiketicinae</taxon>
        <taxon>Eumeta</taxon>
    </lineage>
</organism>
<dbReference type="AlphaFoldDB" id="A0A4C1YE27"/>
<keyword evidence="2" id="KW-1185">Reference proteome</keyword>
<name>A0A4C1YE27_EUMVA</name>
<proteinExistence type="predicted"/>
<evidence type="ECO:0000313" key="2">
    <source>
        <dbReference type="Proteomes" id="UP000299102"/>
    </source>
</evidence>
<dbReference type="EMBL" id="BGZK01001167">
    <property type="protein sequence ID" value="GBP73244.1"/>
    <property type="molecule type" value="Genomic_DNA"/>
</dbReference>
<evidence type="ECO:0000313" key="1">
    <source>
        <dbReference type="EMBL" id="GBP73244.1"/>
    </source>
</evidence>
<gene>
    <name evidence="1" type="ORF">EVAR_55010_1</name>
</gene>
<sequence length="95" mass="10972">MHSRESWFNHLDYYYNDAPLDLRQCCDDTHTETAGRNKHQSLKDIPGLDGMTPRVAQTTGYHWTHKTNNKMKLDKRLPCRNVTIDVNRCIVAVGG</sequence>
<protein>
    <submittedName>
        <fullName evidence="1">Uncharacterized protein</fullName>
    </submittedName>
</protein>
<comment type="caution">
    <text evidence="1">The sequence shown here is derived from an EMBL/GenBank/DDBJ whole genome shotgun (WGS) entry which is preliminary data.</text>
</comment>
<dbReference type="Proteomes" id="UP000299102">
    <property type="component" value="Unassembled WGS sequence"/>
</dbReference>
<reference evidence="1 2" key="1">
    <citation type="journal article" date="2019" name="Commun. Biol.">
        <title>The bagworm genome reveals a unique fibroin gene that provides high tensile strength.</title>
        <authorList>
            <person name="Kono N."/>
            <person name="Nakamura H."/>
            <person name="Ohtoshi R."/>
            <person name="Tomita M."/>
            <person name="Numata K."/>
            <person name="Arakawa K."/>
        </authorList>
    </citation>
    <scope>NUCLEOTIDE SEQUENCE [LARGE SCALE GENOMIC DNA]</scope>
</reference>